<keyword evidence="4" id="KW-0862">Zinc</keyword>
<dbReference type="Proteomes" id="UP000433309">
    <property type="component" value="Unassembled WGS sequence"/>
</dbReference>
<proteinExistence type="predicted"/>
<keyword evidence="2" id="KW-0479">Metal-binding</keyword>
<evidence type="ECO:0000256" key="2">
    <source>
        <dbReference type="ARBA" id="ARBA00022723"/>
    </source>
</evidence>
<dbReference type="CDD" id="cd06262">
    <property type="entry name" value="metallo-hydrolase-like_MBL-fold"/>
    <property type="match status" value="1"/>
</dbReference>
<evidence type="ECO:0000313" key="7">
    <source>
        <dbReference type="Proteomes" id="UP000433309"/>
    </source>
</evidence>
<comment type="cofactor">
    <cofactor evidence="1">
        <name>Zn(2+)</name>
        <dbReference type="ChEBI" id="CHEBI:29105"/>
    </cofactor>
</comment>
<dbReference type="RefSeq" id="WP_154383260.1">
    <property type="nucleotide sequence ID" value="NZ_WKJK01000026.1"/>
</dbReference>
<keyword evidence="3 6" id="KW-0378">Hydrolase</keyword>
<gene>
    <name evidence="6" type="ORF">GJ699_30860</name>
</gene>
<dbReference type="GO" id="GO:0046872">
    <property type="term" value="F:metal ion binding"/>
    <property type="evidence" value="ECO:0007669"/>
    <property type="project" value="UniProtKB-KW"/>
</dbReference>
<organism evidence="6 7">
    <name type="scientific">Duganella guangzhouensis</name>
    <dbReference type="NCBI Taxonomy" id="2666084"/>
    <lineage>
        <taxon>Bacteria</taxon>
        <taxon>Pseudomonadati</taxon>
        <taxon>Pseudomonadota</taxon>
        <taxon>Betaproteobacteria</taxon>
        <taxon>Burkholderiales</taxon>
        <taxon>Oxalobacteraceae</taxon>
        <taxon>Telluria group</taxon>
        <taxon>Duganella</taxon>
    </lineage>
</organism>
<protein>
    <submittedName>
        <fullName evidence="6">MBL fold metallo-hydrolase</fullName>
    </submittedName>
</protein>
<evidence type="ECO:0000256" key="4">
    <source>
        <dbReference type="ARBA" id="ARBA00022833"/>
    </source>
</evidence>
<dbReference type="GO" id="GO:0016787">
    <property type="term" value="F:hydrolase activity"/>
    <property type="evidence" value="ECO:0007669"/>
    <property type="project" value="UniProtKB-KW"/>
</dbReference>
<evidence type="ECO:0000256" key="1">
    <source>
        <dbReference type="ARBA" id="ARBA00001947"/>
    </source>
</evidence>
<evidence type="ECO:0000256" key="3">
    <source>
        <dbReference type="ARBA" id="ARBA00022801"/>
    </source>
</evidence>
<name>A0A6I2L999_9BURK</name>
<dbReference type="InterPro" id="IPR001279">
    <property type="entry name" value="Metallo-B-lactamas"/>
</dbReference>
<dbReference type="PANTHER" id="PTHR46233">
    <property type="entry name" value="HYDROXYACYLGLUTATHIONE HYDROLASE GLOC"/>
    <property type="match status" value="1"/>
</dbReference>
<dbReference type="SMART" id="SM00849">
    <property type="entry name" value="Lactamase_B"/>
    <property type="match status" value="1"/>
</dbReference>
<dbReference type="InterPro" id="IPR051453">
    <property type="entry name" value="MBL_Glyoxalase_II"/>
</dbReference>
<sequence>MLAPVGHWGGGDVWRVTSGEFPSNAYICGIGDGRCVLIDGGLDPAAIDAAMQELALTPTAVFCTHGHFDHAGSAAFFQKKHGVPVYLHGADRKLLKASNFLLMAFKLASRIEQPTEVTAVASGESIDVAGHALTFHGAPGHTPGSCIIELGSALFTGDTIYTRGVGLSHLPGEQPEILKQSILALWPMLTAERIVYPGHGGCASGAEVRATNRALLEFLGLSHSTETKAVEL</sequence>
<comment type="caution">
    <text evidence="6">The sequence shown here is derived from an EMBL/GenBank/DDBJ whole genome shotgun (WGS) entry which is preliminary data.</text>
</comment>
<dbReference type="Gene3D" id="3.60.15.10">
    <property type="entry name" value="Ribonuclease Z/Hydroxyacylglutathione hydrolase-like"/>
    <property type="match status" value="1"/>
</dbReference>
<dbReference type="SUPFAM" id="SSF56281">
    <property type="entry name" value="Metallo-hydrolase/oxidoreductase"/>
    <property type="match status" value="1"/>
</dbReference>
<feature type="domain" description="Metallo-beta-lactamase" evidence="5">
    <location>
        <begin position="22"/>
        <end position="199"/>
    </location>
</feature>
<dbReference type="EMBL" id="WKJK01000026">
    <property type="protein sequence ID" value="MRW94383.1"/>
    <property type="molecule type" value="Genomic_DNA"/>
</dbReference>
<evidence type="ECO:0000259" key="5">
    <source>
        <dbReference type="SMART" id="SM00849"/>
    </source>
</evidence>
<evidence type="ECO:0000313" key="6">
    <source>
        <dbReference type="EMBL" id="MRW94383.1"/>
    </source>
</evidence>
<dbReference type="AlphaFoldDB" id="A0A6I2L999"/>
<dbReference type="InterPro" id="IPR036866">
    <property type="entry name" value="RibonucZ/Hydroxyglut_hydro"/>
</dbReference>
<keyword evidence="7" id="KW-1185">Reference proteome</keyword>
<dbReference type="PANTHER" id="PTHR46233:SF3">
    <property type="entry name" value="HYDROXYACYLGLUTATHIONE HYDROLASE GLOC"/>
    <property type="match status" value="1"/>
</dbReference>
<reference evidence="6 7" key="1">
    <citation type="submission" date="2019-11" db="EMBL/GenBank/DDBJ databases">
        <title>Novel species isolated from a subtropical stream in China.</title>
        <authorList>
            <person name="Lu H."/>
        </authorList>
    </citation>
    <scope>NUCLEOTIDE SEQUENCE [LARGE SCALE GENOMIC DNA]</scope>
    <source>
        <strain evidence="6 7">FT80W</strain>
    </source>
</reference>
<dbReference type="Pfam" id="PF00753">
    <property type="entry name" value="Lactamase_B"/>
    <property type="match status" value="1"/>
</dbReference>
<accession>A0A6I2L999</accession>